<evidence type="ECO:0000259" key="8">
    <source>
        <dbReference type="Pfam" id="PF02525"/>
    </source>
</evidence>
<comment type="cofactor">
    <cofactor evidence="6">
        <name>FMN</name>
        <dbReference type="ChEBI" id="CHEBI:58210"/>
    </cofactor>
    <text evidence="6">Binds 1 FMN per subunit.</text>
</comment>
<dbReference type="GO" id="GO:0016652">
    <property type="term" value="F:oxidoreductase activity, acting on NAD(P)H as acceptor"/>
    <property type="evidence" value="ECO:0007669"/>
    <property type="project" value="UniProtKB-UniRule"/>
</dbReference>
<feature type="domain" description="Flavodoxin-like fold" evidence="8">
    <location>
        <begin position="13"/>
        <end position="191"/>
    </location>
</feature>
<dbReference type="SUPFAM" id="SSF52218">
    <property type="entry name" value="Flavoproteins"/>
    <property type="match status" value="1"/>
</dbReference>
<comment type="catalytic activity">
    <reaction evidence="5">
        <text>N,N-dimethyl-1,4-phenylenediamine + anthranilate + 2 NAD(+) = 2-(4-dimethylaminophenyl)diazenylbenzoate + 2 NADH + 2 H(+)</text>
        <dbReference type="Rhea" id="RHEA:55872"/>
        <dbReference type="ChEBI" id="CHEBI:15378"/>
        <dbReference type="ChEBI" id="CHEBI:15783"/>
        <dbReference type="ChEBI" id="CHEBI:16567"/>
        <dbReference type="ChEBI" id="CHEBI:57540"/>
        <dbReference type="ChEBI" id="CHEBI:57945"/>
        <dbReference type="ChEBI" id="CHEBI:71579"/>
        <dbReference type="EC" id="1.7.1.17"/>
    </reaction>
    <physiologicalReaction direction="right-to-left" evidence="5">
        <dbReference type="Rhea" id="RHEA:55874"/>
    </physiologicalReaction>
</comment>
<protein>
    <recommendedName>
        <fullName evidence="6">FMN dependent NADH:quinone oxidoreductase</fullName>
        <ecNumber evidence="6">1.6.5.-</ecNumber>
    </recommendedName>
    <alternativeName>
        <fullName evidence="6">Azo-dye reductase</fullName>
    </alternativeName>
    <alternativeName>
        <fullName evidence="6">FMN-dependent NADH-azo compound oxidoreductase</fullName>
    </alternativeName>
    <alternativeName>
        <fullName evidence="6">FMN-dependent NADH-azoreductase</fullName>
        <ecNumber evidence="6">1.7.1.17</ecNumber>
    </alternativeName>
</protein>
<evidence type="ECO:0000256" key="5">
    <source>
        <dbReference type="ARBA" id="ARBA00048542"/>
    </source>
</evidence>
<gene>
    <name evidence="6" type="primary">azoR</name>
    <name evidence="9" type="ORF">SAMN05216223_101211</name>
</gene>
<dbReference type="InterPro" id="IPR050104">
    <property type="entry name" value="FMN-dep_NADH:Q_OxRdtase_AzoR1"/>
</dbReference>
<evidence type="ECO:0000313" key="10">
    <source>
        <dbReference type="Proteomes" id="UP000236754"/>
    </source>
</evidence>
<dbReference type="Pfam" id="PF02525">
    <property type="entry name" value="Flavodoxin_2"/>
    <property type="match status" value="1"/>
</dbReference>
<dbReference type="Gene3D" id="3.40.50.360">
    <property type="match status" value="1"/>
</dbReference>
<feature type="binding site" evidence="6">
    <location>
        <begin position="26"/>
        <end position="28"/>
    </location>
    <ligand>
        <name>FMN</name>
        <dbReference type="ChEBI" id="CHEBI:58210"/>
    </ligand>
</feature>
<comment type="function">
    <text evidence="6">Quinone reductase that provides resistance to thiol-specific stress caused by electrophilic quinones.</text>
</comment>
<comment type="catalytic activity">
    <reaction evidence="6">
        <text>2 a quinone + NADH + H(+) = 2 a 1,4-benzosemiquinone + NAD(+)</text>
        <dbReference type="Rhea" id="RHEA:65952"/>
        <dbReference type="ChEBI" id="CHEBI:15378"/>
        <dbReference type="ChEBI" id="CHEBI:57540"/>
        <dbReference type="ChEBI" id="CHEBI:57945"/>
        <dbReference type="ChEBI" id="CHEBI:132124"/>
        <dbReference type="ChEBI" id="CHEBI:134225"/>
    </reaction>
</comment>
<dbReference type="InterPro" id="IPR023048">
    <property type="entry name" value="NADH:quinone_OxRdtase_FMN_depd"/>
</dbReference>
<comment type="function">
    <text evidence="6">Also exhibits azoreductase activity. Catalyzes the reductive cleavage of the azo bond in aromatic azo compounds to the corresponding amines.</text>
</comment>
<evidence type="ECO:0000256" key="7">
    <source>
        <dbReference type="SAM" id="MobiDB-lite"/>
    </source>
</evidence>
<dbReference type="Proteomes" id="UP000236754">
    <property type="component" value="Unassembled WGS sequence"/>
</dbReference>
<accession>A0A1H5SNG1</accession>
<evidence type="ECO:0000256" key="1">
    <source>
        <dbReference type="ARBA" id="ARBA00022630"/>
    </source>
</evidence>
<feature type="compositionally biased region" description="Low complexity" evidence="7">
    <location>
        <begin position="235"/>
        <end position="247"/>
    </location>
</feature>
<dbReference type="PANTHER" id="PTHR43741">
    <property type="entry name" value="FMN-DEPENDENT NADH-AZOREDUCTASE 1"/>
    <property type="match status" value="1"/>
</dbReference>
<evidence type="ECO:0000256" key="3">
    <source>
        <dbReference type="ARBA" id="ARBA00023002"/>
    </source>
</evidence>
<dbReference type="InterPro" id="IPR003680">
    <property type="entry name" value="Flavodoxin_fold"/>
</dbReference>
<evidence type="ECO:0000313" key="9">
    <source>
        <dbReference type="EMBL" id="SEF52126.1"/>
    </source>
</evidence>
<comment type="similarity">
    <text evidence="6">Belongs to the azoreductase type 1 family.</text>
</comment>
<feature type="binding site" evidence="6">
    <location>
        <begin position="160"/>
        <end position="163"/>
    </location>
    <ligand>
        <name>FMN</name>
        <dbReference type="ChEBI" id="CHEBI:58210"/>
    </ligand>
</feature>
<comment type="subunit">
    <text evidence="6">Homodimer.</text>
</comment>
<keyword evidence="4 6" id="KW-0520">NAD</keyword>
<comment type="caution">
    <text evidence="6">Lacks conserved residue(s) required for the propagation of feature annotation.</text>
</comment>
<organism evidence="9 10">
    <name type="scientific">Actinacidiphila yanglinensis</name>
    <dbReference type="NCBI Taxonomy" id="310779"/>
    <lineage>
        <taxon>Bacteria</taxon>
        <taxon>Bacillati</taxon>
        <taxon>Actinomycetota</taxon>
        <taxon>Actinomycetes</taxon>
        <taxon>Kitasatosporales</taxon>
        <taxon>Streptomycetaceae</taxon>
        <taxon>Actinacidiphila</taxon>
    </lineage>
</organism>
<proteinExistence type="inferred from homology"/>
<dbReference type="EMBL" id="FNVU01000001">
    <property type="protein sequence ID" value="SEF52126.1"/>
    <property type="molecule type" value="Genomic_DNA"/>
</dbReference>
<evidence type="ECO:0000256" key="6">
    <source>
        <dbReference type="HAMAP-Rule" id="MF_01216"/>
    </source>
</evidence>
<evidence type="ECO:0000256" key="4">
    <source>
        <dbReference type="ARBA" id="ARBA00023027"/>
    </source>
</evidence>
<dbReference type="InterPro" id="IPR029039">
    <property type="entry name" value="Flavoprotein-like_sf"/>
</dbReference>
<sequence length="255" mass="27262">MPADVPGEPAASLLHLDSSANRRGDSVSRELTALFAETWRARHGPAGYRYRDLAADPVPPLDTGYCTLGRRLEQNGLPPLDEVGAWTRCPAEEREWALTRPLVTELLAAGTVLIGAPMYNYAVSALLKAWIDRVGFPGAFTDPHTGESLLRGTRLVVVTTRGGAYGPGTPREAWDFQTAYLRTYFGKQGVAEENIRFVSAEMTLAGLVPHLSRHRPAAADSLAAARARVTELAAETAGVGEAGTAGARSPEGGRQ</sequence>
<evidence type="ECO:0000256" key="2">
    <source>
        <dbReference type="ARBA" id="ARBA00022643"/>
    </source>
</evidence>
<feature type="region of interest" description="Disordered" evidence="7">
    <location>
        <begin position="235"/>
        <end position="255"/>
    </location>
</feature>
<reference evidence="9 10" key="1">
    <citation type="submission" date="2016-10" db="EMBL/GenBank/DDBJ databases">
        <authorList>
            <person name="de Groot N.N."/>
        </authorList>
    </citation>
    <scope>NUCLEOTIDE SEQUENCE [LARGE SCALE GENOMIC DNA]</scope>
    <source>
        <strain evidence="9 10">CGMCC 4.2023</strain>
    </source>
</reference>
<keyword evidence="1 6" id="KW-0285">Flavoprotein</keyword>
<keyword evidence="2 6" id="KW-0288">FMN</keyword>
<dbReference type="PANTHER" id="PTHR43741:SF4">
    <property type="entry name" value="FMN-DEPENDENT NADH:QUINONE OXIDOREDUCTASE"/>
    <property type="match status" value="1"/>
</dbReference>
<dbReference type="GO" id="GO:0010181">
    <property type="term" value="F:FMN binding"/>
    <property type="evidence" value="ECO:0007669"/>
    <property type="project" value="UniProtKB-UniRule"/>
</dbReference>
<keyword evidence="10" id="KW-1185">Reference proteome</keyword>
<keyword evidence="3 6" id="KW-0560">Oxidoreductase</keyword>
<dbReference type="GO" id="GO:0016655">
    <property type="term" value="F:oxidoreductase activity, acting on NAD(P)H, quinone or similar compound as acceptor"/>
    <property type="evidence" value="ECO:0007669"/>
    <property type="project" value="InterPro"/>
</dbReference>
<name>A0A1H5SNG1_9ACTN</name>
<dbReference type="HAMAP" id="MF_01216">
    <property type="entry name" value="Azoreductase_type1"/>
    <property type="match status" value="1"/>
</dbReference>
<dbReference type="AlphaFoldDB" id="A0A1H5SNG1"/>
<dbReference type="GO" id="GO:0009055">
    <property type="term" value="F:electron transfer activity"/>
    <property type="evidence" value="ECO:0007669"/>
    <property type="project" value="UniProtKB-UniRule"/>
</dbReference>
<dbReference type="EC" id="1.6.5.-" evidence="6"/>
<feature type="binding site" evidence="6">
    <location>
        <position position="19"/>
    </location>
    <ligand>
        <name>FMN</name>
        <dbReference type="ChEBI" id="CHEBI:58210"/>
    </ligand>
</feature>
<dbReference type="EC" id="1.7.1.17" evidence="6"/>